<reference evidence="1 2" key="1">
    <citation type="submission" date="2018-03" db="EMBL/GenBank/DDBJ databases">
        <title>Genomic Encyclopedia of Archaeal and Bacterial Type Strains, Phase II (KMG-II): from individual species to whole genera.</title>
        <authorList>
            <person name="Goeker M."/>
        </authorList>
    </citation>
    <scope>NUCLEOTIDE SEQUENCE [LARGE SCALE GENOMIC DNA]</scope>
    <source>
        <strain evidence="1 2">DSM 45601</strain>
    </source>
</reference>
<gene>
    <name evidence="1" type="ORF">CLV72_105477</name>
</gene>
<protein>
    <submittedName>
        <fullName evidence="1">Uncharacterized protein</fullName>
    </submittedName>
</protein>
<evidence type="ECO:0000313" key="2">
    <source>
        <dbReference type="Proteomes" id="UP000237846"/>
    </source>
</evidence>
<sequence length="172" mass="18716">MKRDNASIVDVYVLTEDSAKRVAPGILVAPSAVIVPDPPRELLDRSEGMTVRTLPEVPDRAEKLLVEKVEAARFEGGFVSSFCALYLRDASAYAVQVPAAGRGALAEAIERHEGDLWEVFAELGYLVAGRPRYEGPQEWEWPEGLVADSFAEFVIQTCRPTPICKGGPGDGE</sequence>
<dbReference type="OrthoDB" id="4249567at2"/>
<name>A0A2T0Q2V5_9ACTN</name>
<dbReference type="AlphaFoldDB" id="A0A2T0Q2V5"/>
<proteinExistence type="predicted"/>
<comment type="caution">
    <text evidence="1">The sequence shown here is derived from an EMBL/GenBank/DDBJ whole genome shotgun (WGS) entry which is preliminary data.</text>
</comment>
<dbReference type="Proteomes" id="UP000237846">
    <property type="component" value="Unassembled WGS sequence"/>
</dbReference>
<accession>A0A2T0Q2V5</accession>
<dbReference type="EMBL" id="PVZC01000005">
    <property type="protein sequence ID" value="PRX98124.1"/>
    <property type="molecule type" value="Genomic_DNA"/>
</dbReference>
<dbReference type="RefSeq" id="WP_106248197.1">
    <property type="nucleotide sequence ID" value="NZ_PVZC01000005.1"/>
</dbReference>
<evidence type="ECO:0000313" key="1">
    <source>
        <dbReference type="EMBL" id="PRX98124.1"/>
    </source>
</evidence>
<keyword evidence="2" id="KW-1185">Reference proteome</keyword>
<organism evidence="1 2">
    <name type="scientific">Allonocardiopsis opalescens</name>
    <dbReference type="NCBI Taxonomy" id="1144618"/>
    <lineage>
        <taxon>Bacteria</taxon>
        <taxon>Bacillati</taxon>
        <taxon>Actinomycetota</taxon>
        <taxon>Actinomycetes</taxon>
        <taxon>Streptosporangiales</taxon>
        <taxon>Allonocardiopsis</taxon>
    </lineage>
</organism>